<dbReference type="PANTHER" id="PTHR32322:SF2">
    <property type="entry name" value="EAMA DOMAIN-CONTAINING PROTEIN"/>
    <property type="match status" value="1"/>
</dbReference>
<keyword evidence="3 6" id="KW-0812">Transmembrane</keyword>
<dbReference type="EMBL" id="QWGR01000013">
    <property type="protein sequence ID" value="RIJ46612.1"/>
    <property type="molecule type" value="Genomic_DNA"/>
</dbReference>
<keyword evidence="4 6" id="KW-1133">Transmembrane helix</keyword>
<dbReference type="OrthoDB" id="9811486at2"/>
<sequence>MQNHTKGIIYASITAFFWGFLAIALKVAVRKVDPPTIVWFRFVIAFIMLAAWLMIKNRSSFRILVKPPVLLIVAAIALSWNYMGYMLGIHHTTPSNAQLFIQSGPLILATAGFVLFREKVSRNQIIGFAIALAGFSFFYHDQLSAFFDSRGDYQIGILLTVSGAVAWSVYAILQKKLVVNHPVDALNLFLFGFPAIAYLPFVDFHSLMHLHWSWWLLLVFLGMNTFIAYTCVANALKYTEANKVSIILILNPMITFITMGILTELNVSWIQPERFSPLTAAGVILVFTGAILVVRKAGNKRATQQTRGVQAK</sequence>
<feature type="transmembrane region" description="Helical" evidence="6">
    <location>
        <begin position="214"/>
        <end position="232"/>
    </location>
</feature>
<feature type="transmembrane region" description="Helical" evidence="6">
    <location>
        <begin position="153"/>
        <end position="173"/>
    </location>
</feature>
<evidence type="ECO:0000256" key="3">
    <source>
        <dbReference type="ARBA" id="ARBA00022692"/>
    </source>
</evidence>
<dbReference type="AlphaFoldDB" id="A0A399SVE7"/>
<accession>A0A399SVE7</accession>
<keyword evidence="5 6" id="KW-0472">Membrane</keyword>
<dbReference type="GO" id="GO:0016020">
    <property type="term" value="C:membrane"/>
    <property type="evidence" value="ECO:0007669"/>
    <property type="project" value="UniProtKB-SubCell"/>
</dbReference>
<dbReference type="SUPFAM" id="SSF103481">
    <property type="entry name" value="Multidrug resistance efflux transporter EmrE"/>
    <property type="match status" value="2"/>
</dbReference>
<comment type="caution">
    <text evidence="8">The sequence shown here is derived from an EMBL/GenBank/DDBJ whole genome shotgun (WGS) entry which is preliminary data.</text>
</comment>
<dbReference type="PANTHER" id="PTHR32322">
    <property type="entry name" value="INNER MEMBRANE TRANSPORTER"/>
    <property type="match status" value="1"/>
</dbReference>
<feature type="transmembrane region" description="Helical" evidence="6">
    <location>
        <begin position="244"/>
        <end position="263"/>
    </location>
</feature>
<evidence type="ECO:0000256" key="1">
    <source>
        <dbReference type="ARBA" id="ARBA00004141"/>
    </source>
</evidence>
<proteinExistence type="inferred from homology"/>
<feature type="transmembrane region" description="Helical" evidence="6">
    <location>
        <begin position="275"/>
        <end position="294"/>
    </location>
</feature>
<evidence type="ECO:0000313" key="8">
    <source>
        <dbReference type="EMBL" id="RIJ46612.1"/>
    </source>
</evidence>
<feature type="domain" description="EamA" evidence="7">
    <location>
        <begin position="6"/>
        <end position="137"/>
    </location>
</feature>
<protein>
    <submittedName>
        <fullName evidence="8">DMT family transporter</fullName>
    </submittedName>
</protein>
<feature type="transmembrane region" description="Helical" evidence="6">
    <location>
        <begin position="67"/>
        <end position="87"/>
    </location>
</feature>
<dbReference type="Proteomes" id="UP000265926">
    <property type="component" value="Unassembled WGS sequence"/>
</dbReference>
<dbReference type="Pfam" id="PF00892">
    <property type="entry name" value="EamA"/>
    <property type="match status" value="2"/>
</dbReference>
<feature type="domain" description="EamA" evidence="7">
    <location>
        <begin position="155"/>
        <end position="294"/>
    </location>
</feature>
<reference evidence="8 9" key="1">
    <citation type="submission" date="2018-08" db="EMBL/GenBank/DDBJ databases">
        <title>Pallidiluteibacterium maritimus gen. nov., sp. nov., isolated from coastal sediment.</title>
        <authorList>
            <person name="Zhou L.Y."/>
        </authorList>
    </citation>
    <scope>NUCLEOTIDE SEQUENCE [LARGE SCALE GENOMIC DNA]</scope>
    <source>
        <strain evidence="8 9">XSD2</strain>
    </source>
</reference>
<keyword evidence="9" id="KW-1185">Reference proteome</keyword>
<feature type="transmembrane region" description="Helical" evidence="6">
    <location>
        <begin position="7"/>
        <end position="25"/>
    </location>
</feature>
<dbReference type="InterPro" id="IPR000620">
    <property type="entry name" value="EamA_dom"/>
</dbReference>
<organism evidence="8 9">
    <name type="scientific">Maribellus luteus</name>
    <dbReference type="NCBI Taxonomy" id="2305463"/>
    <lineage>
        <taxon>Bacteria</taxon>
        <taxon>Pseudomonadati</taxon>
        <taxon>Bacteroidota</taxon>
        <taxon>Bacteroidia</taxon>
        <taxon>Marinilabiliales</taxon>
        <taxon>Prolixibacteraceae</taxon>
        <taxon>Maribellus</taxon>
    </lineage>
</organism>
<dbReference type="InterPro" id="IPR050638">
    <property type="entry name" value="AA-Vitamin_Transporters"/>
</dbReference>
<dbReference type="RefSeq" id="WP_119439420.1">
    <property type="nucleotide sequence ID" value="NZ_QWGR01000013.1"/>
</dbReference>
<feature type="transmembrane region" description="Helical" evidence="6">
    <location>
        <begin position="37"/>
        <end position="55"/>
    </location>
</feature>
<evidence type="ECO:0000256" key="5">
    <source>
        <dbReference type="ARBA" id="ARBA00023136"/>
    </source>
</evidence>
<feature type="transmembrane region" description="Helical" evidence="6">
    <location>
        <begin position="185"/>
        <end position="202"/>
    </location>
</feature>
<evidence type="ECO:0000256" key="4">
    <source>
        <dbReference type="ARBA" id="ARBA00022989"/>
    </source>
</evidence>
<feature type="transmembrane region" description="Helical" evidence="6">
    <location>
        <begin position="125"/>
        <end position="147"/>
    </location>
</feature>
<feature type="transmembrane region" description="Helical" evidence="6">
    <location>
        <begin position="99"/>
        <end position="116"/>
    </location>
</feature>
<name>A0A399SVE7_9BACT</name>
<evidence type="ECO:0000256" key="2">
    <source>
        <dbReference type="ARBA" id="ARBA00007362"/>
    </source>
</evidence>
<comment type="similarity">
    <text evidence="2">Belongs to the EamA transporter family.</text>
</comment>
<comment type="subcellular location">
    <subcellularLocation>
        <location evidence="1">Membrane</location>
        <topology evidence="1">Multi-pass membrane protein</topology>
    </subcellularLocation>
</comment>
<evidence type="ECO:0000313" key="9">
    <source>
        <dbReference type="Proteomes" id="UP000265926"/>
    </source>
</evidence>
<gene>
    <name evidence="8" type="ORF">D1614_18255</name>
</gene>
<evidence type="ECO:0000259" key="7">
    <source>
        <dbReference type="Pfam" id="PF00892"/>
    </source>
</evidence>
<dbReference type="InterPro" id="IPR037185">
    <property type="entry name" value="EmrE-like"/>
</dbReference>
<evidence type="ECO:0000256" key="6">
    <source>
        <dbReference type="SAM" id="Phobius"/>
    </source>
</evidence>